<dbReference type="InterPro" id="IPR012133">
    <property type="entry name" value="Alpha-hydoxy_acid_DH_FMN"/>
</dbReference>
<reference evidence="8" key="1">
    <citation type="journal article" date="2019" name="Int. J. Syst. Evol. Microbiol.">
        <title>The Global Catalogue of Microorganisms (GCM) 10K type strain sequencing project: providing services to taxonomists for standard genome sequencing and annotation.</title>
        <authorList>
            <consortium name="The Broad Institute Genomics Platform"/>
            <consortium name="The Broad Institute Genome Sequencing Center for Infectious Disease"/>
            <person name="Wu L."/>
            <person name="Ma J."/>
        </authorList>
    </citation>
    <scope>NUCLEOTIDE SEQUENCE [LARGE SCALE GENOMIC DNA]</scope>
    <source>
        <strain evidence="8">KACC 13778</strain>
    </source>
</reference>
<sequence>MSGADARWLDSLEERARGVLPAPVLEYLVQGARDSVSTGEATAAWRSVRFRPRVLHDVTHVDLSLDLLGRTVEVPWGIAPTTLQRAVHPDGEVAMARAVADAGTVMVVSSNAGTPFSEIAETGAHWWLQVYLPADRTLAEPLLERAVAAGAGAVVLTVDTPVVGTKYATPGTDVVWDTVDPALLRVNFDPGYDAQPGAEKALDLGPHDIGWLADRTGLPVVVKGVLRSEDALRAVQAGAAAVWVSNHGGRQLDRAASTASCLPSVAAAVGDRAQVYVDGGVRSGLDVLAALALGADAVFFGRSPLLALVDGAPGVTRWHGALLAQTVEALRLAGCRTAADTRGLTAVSQANRL</sequence>
<dbReference type="Proteomes" id="UP001595956">
    <property type="component" value="Unassembled WGS sequence"/>
</dbReference>
<dbReference type="PANTHER" id="PTHR10578:SF107">
    <property type="entry name" value="2-HYDROXYACID OXIDASE 1"/>
    <property type="match status" value="1"/>
</dbReference>
<evidence type="ECO:0000256" key="4">
    <source>
        <dbReference type="ARBA" id="ARBA00023002"/>
    </source>
</evidence>
<dbReference type="RefSeq" id="WP_345173294.1">
    <property type="nucleotide sequence ID" value="NZ_BAABFQ010000005.1"/>
</dbReference>
<comment type="similarity">
    <text evidence="5">Belongs to the FMN-dependent alpha-hydroxy acid dehydrogenase family.</text>
</comment>
<dbReference type="PIRSF" id="PIRSF000138">
    <property type="entry name" value="Al-hdrx_acd_dh"/>
    <property type="match status" value="1"/>
</dbReference>
<evidence type="ECO:0000313" key="8">
    <source>
        <dbReference type="Proteomes" id="UP001595956"/>
    </source>
</evidence>
<evidence type="ECO:0000259" key="6">
    <source>
        <dbReference type="PROSITE" id="PS51349"/>
    </source>
</evidence>
<name>A0ABW0N8R2_9ACTN</name>
<dbReference type="PROSITE" id="PS51349">
    <property type="entry name" value="FMN_HYDROXY_ACID_DH_2"/>
    <property type="match status" value="1"/>
</dbReference>
<evidence type="ECO:0000256" key="5">
    <source>
        <dbReference type="ARBA" id="ARBA00024042"/>
    </source>
</evidence>
<dbReference type="EMBL" id="JBHSMD010000006">
    <property type="protein sequence ID" value="MFC5495332.1"/>
    <property type="molecule type" value="Genomic_DNA"/>
</dbReference>
<dbReference type="CDD" id="cd02809">
    <property type="entry name" value="alpha_hydroxyacid_oxid_FMN"/>
    <property type="match status" value="1"/>
</dbReference>
<evidence type="ECO:0000313" key="7">
    <source>
        <dbReference type="EMBL" id="MFC5495332.1"/>
    </source>
</evidence>
<dbReference type="Pfam" id="PF01070">
    <property type="entry name" value="FMN_dh"/>
    <property type="match status" value="1"/>
</dbReference>
<keyword evidence="4 7" id="KW-0560">Oxidoreductase</keyword>
<dbReference type="InterPro" id="IPR000262">
    <property type="entry name" value="FMN-dep_DH"/>
</dbReference>
<dbReference type="EC" id="1.-.-.-" evidence="7"/>
<dbReference type="GO" id="GO:0016491">
    <property type="term" value="F:oxidoreductase activity"/>
    <property type="evidence" value="ECO:0007669"/>
    <property type="project" value="UniProtKB-KW"/>
</dbReference>
<dbReference type="InterPro" id="IPR013785">
    <property type="entry name" value="Aldolase_TIM"/>
</dbReference>
<evidence type="ECO:0000256" key="3">
    <source>
        <dbReference type="ARBA" id="ARBA00022643"/>
    </source>
</evidence>
<evidence type="ECO:0000256" key="1">
    <source>
        <dbReference type="ARBA" id="ARBA00001917"/>
    </source>
</evidence>
<keyword evidence="8" id="KW-1185">Reference proteome</keyword>
<accession>A0ABW0N8R2</accession>
<proteinExistence type="inferred from homology"/>
<comment type="caution">
    <text evidence="7">The sequence shown here is derived from an EMBL/GenBank/DDBJ whole genome shotgun (WGS) entry which is preliminary data.</text>
</comment>
<dbReference type="PROSITE" id="PS00557">
    <property type="entry name" value="FMN_HYDROXY_ACID_DH_1"/>
    <property type="match status" value="1"/>
</dbReference>
<keyword evidence="3" id="KW-0288">FMN</keyword>
<comment type="cofactor">
    <cofactor evidence="1">
        <name>FMN</name>
        <dbReference type="ChEBI" id="CHEBI:58210"/>
    </cofactor>
</comment>
<dbReference type="PANTHER" id="PTHR10578">
    <property type="entry name" value="S -2-HYDROXY-ACID OXIDASE-RELATED"/>
    <property type="match status" value="1"/>
</dbReference>
<organism evidence="7 8">
    <name type="scientific">Nocardioides caricicola</name>
    <dbReference type="NCBI Taxonomy" id="634770"/>
    <lineage>
        <taxon>Bacteria</taxon>
        <taxon>Bacillati</taxon>
        <taxon>Actinomycetota</taxon>
        <taxon>Actinomycetes</taxon>
        <taxon>Propionibacteriales</taxon>
        <taxon>Nocardioidaceae</taxon>
        <taxon>Nocardioides</taxon>
    </lineage>
</organism>
<dbReference type="Gene3D" id="3.20.20.70">
    <property type="entry name" value="Aldolase class I"/>
    <property type="match status" value="1"/>
</dbReference>
<feature type="domain" description="FMN hydroxy acid dehydrogenase" evidence="6">
    <location>
        <begin position="1"/>
        <end position="351"/>
    </location>
</feature>
<keyword evidence="2" id="KW-0285">Flavoprotein</keyword>
<dbReference type="InterPro" id="IPR037396">
    <property type="entry name" value="FMN_HAD"/>
</dbReference>
<gene>
    <name evidence="7" type="ORF">ACFPKY_19635</name>
</gene>
<dbReference type="InterPro" id="IPR008259">
    <property type="entry name" value="FMN_hydac_DH_AS"/>
</dbReference>
<evidence type="ECO:0000256" key="2">
    <source>
        <dbReference type="ARBA" id="ARBA00022630"/>
    </source>
</evidence>
<protein>
    <submittedName>
        <fullName evidence="7">Alpha-hydroxy acid oxidase</fullName>
        <ecNumber evidence="7">1.-.-.-</ecNumber>
    </submittedName>
</protein>
<dbReference type="SUPFAM" id="SSF51395">
    <property type="entry name" value="FMN-linked oxidoreductases"/>
    <property type="match status" value="1"/>
</dbReference>